<dbReference type="Proteomes" id="UP001597058">
    <property type="component" value="Unassembled WGS sequence"/>
</dbReference>
<dbReference type="InterPro" id="IPR043760">
    <property type="entry name" value="PycTM_dom"/>
</dbReference>
<keyword evidence="7 9" id="KW-0472">Membrane</keyword>
<keyword evidence="6" id="KW-0051">Antiviral defense</keyword>
<keyword evidence="3 9" id="KW-0812">Transmembrane</keyword>
<evidence type="ECO:0000256" key="4">
    <source>
        <dbReference type="ARBA" id="ARBA00022741"/>
    </source>
</evidence>
<reference evidence="12" key="1">
    <citation type="journal article" date="2019" name="Int. J. Syst. Evol. Microbiol.">
        <title>The Global Catalogue of Microorganisms (GCM) 10K type strain sequencing project: providing services to taxonomists for standard genome sequencing and annotation.</title>
        <authorList>
            <consortium name="The Broad Institute Genomics Platform"/>
            <consortium name="The Broad Institute Genome Sequencing Center for Infectious Disease"/>
            <person name="Wu L."/>
            <person name="Ma J."/>
        </authorList>
    </citation>
    <scope>NUCLEOTIDE SEQUENCE [LARGE SCALE GENOMIC DNA]</scope>
    <source>
        <strain evidence="12">CGMCC 4.7020</strain>
    </source>
</reference>
<comment type="subcellular location">
    <subcellularLocation>
        <location evidence="1">Cell membrane</location>
    </subcellularLocation>
</comment>
<gene>
    <name evidence="11" type="ORF">ACFQ5X_08295</name>
</gene>
<evidence type="ECO:0000313" key="11">
    <source>
        <dbReference type="EMBL" id="MFD1305846.1"/>
    </source>
</evidence>
<dbReference type="RefSeq" id="WP_168529629.1">
    <property type="nucleotide sequence ID" value="NZ_JBHSKH010000075.1"/>
</dbReference>
<dbReference type="EMBL" id="JBHTMM010000007">
    <property type="protein sequence ID" value="MFD1305846.1"/>
    <property type="molecule type" value="Genomic_DNA"/>
</dbReference>
<feature type="transmembrane region" description="Helical" evidence="9">
    <location>
        <begin position="71"/>
        <end position="91"/>
    </location>
</feature>
<evidence type="ECO:0000313" key="12">
    <source>
        <dbReference type="Proteomes" id="UP001597058"/>
    </source>
</evidence>
<evidence type="ECO:0000256" key="8">
    <source>
        <dbReference type="SAM" id="MobiDB-lite"/>
    </source>
</evidence>
<evidence type="ECO:0000256" key="2">
    <source>
        <dbReference type="ARBA" id="ARBA00022475"/>
    </source>
</evidence>
<feature type="region of interest" description="Disordered" evidence="8">
    <location>
        <begin position="1"/>
        <end position="45"/>
    </location>
</feature>
<sequence>MTALDPVPVPAPATGPDGDPAAPHGAPPGGPAAGAPLPSRHPDGTTPEIVRLCERLLADLRAEITRADSKASVLVAALGMTAGVFSGLLAGHDWTPAALSVPGAALCWAGVGSLALSLLALLLAVLPRYGAPAWAPGHPLSYFGDIQQAVRLGCLRTALADTGRDPTGGLAKALTETSRIAARKHQWIRAGLIAFCVGTLLLPASLLIG</sequence>
<keyword evidence="12" id="KW-1185">Reference proteome</keyword>
<accession>A0ABW3X9S3</accession>
<evidence type="ECO:0000256" key="7">
    <source>
        <dbReference type="ARBA" id="ARBA00023136"/>
    </source>
</evidence>
<feature type="transmembrane region" description="Helical" evidence="9">
    <location>
        <begin position="103"/>
        <end position="126"/>
    </location>
</feature>
<evidence type="ECO:0000259" key="10">
    <source>
        <dbReference type="Pfam" id="PF18967"/>
    </source>
</evidence>
<protein>
    <submittedName>
        <fullName evidence="11">Pycsar system effector family protein</fullName>
    </submittedName>
</protein>
<keyword evidence="2" id="KW-1003">Cell membrane</keyword>
<feature type="transmembrane region" description="Helical" evidence="9">
    <location>
        <begin position="187"/>
        <end position="208"/>
    </location>
</feature>
<feature type="domain" description="Pycsar effector protein" evidence="10">
    <location>
        <begin position="54"/>
        <end position="208"/>
    </location>
</feature>
<comment type="caution">
    <text evidence="11">The sequence shown here is derived from an EMBL/GenBank/DDBJ whole genome shotgun (WGS) entry which is preliminary data.</text>
</comment>
<keyword evidence="4" id="KW-0547">Nucleotide-binding</keyword>
<evidence type="ECO:0000256" key="5">
    <source>
        <dbReference type="ARBA" id="ARBA00022989"/>
    </source>
</evidence>
<organism evidence="11 12">
    <name type="scientific">Streptomyces kaempferi</name>
    <dbReference type="NCBI Taxonomy" id="333725"/>
    <lineage>
        <taxon>Bacteria</taxon>
        <taxon>Bacillati</taxon>
        <taxon>Actinomycetota</taxon>
        <taxon>Actinomycetes</taxon>
        <taxon>Kitasatosporales</taxon>
        <taxon>Streptomycetaceae</taxon>
        <taxon>Streptomyces</taxon>
    </lineage>
</organism>
<evidence type="ECO:0000256" key="9">
    <source>
        <dbReference type="SAM" id="Phobius"/>
    </source>
</evidence>
<name>A0ABW3X9S3_9ACTN</name>
<dbReference type="Pfam" id="PF18967">
    <property type="entry name" value="PycTM"/>
    <property type="match status" value="1"/>
</dbReference>
<feature type="compositionally biased region" description="Low complexity" evidence="8">
    <location>
        <begin position="14"/>
        <end position="24"/>
    </location>
</feature>
<evidence type="ECO:0000256" key="3">
    <source>
        <dbReference type="ARBA" id="ARBA00022692"/>
    </source>
</evidence>
<evidence type="ECO:0000256" key="6">
    <source>
        <dbReference type="ARBA" id="ARBA00023118"/>
    </source>
</evidence>
<proteinExistence type="predicted"/>
<keyword evidence="5 9" id="KW-1133">Transmembrane helix</keyword>
<evidence type="ECO:0000256" key="1">
    <source>
        <dbReference type="ARBA" id="ARBA00004236"/>
    </source>
</evidence>